<feature type="region of interest" description="Disordered" evidence="1">
    <location>
        <begin position="387"/>
        <end position="413"/>
    </location>
</feature>
<gene>
    <name evidence="2" type="ORF">K402DRAFT_158285</name>
</gene>
<evidence type="ECO:0000313" key="2">
    <source>
        <dbReference type="EMBL" id="KAF1983886.1"/>
    </source>
</evidence>
<feature type="compositionally biased region" description="Low complexity" evidence="1">
    <location>
        <begin position="339"/>
        <end position="351"/>
    </location>
</feature>
<feature type="region of interest" description="Disordered" evidence="1">
    <location>
        <begin position="1"/>
        <end position="109"/>
    </location>
</feature>
<proteinExistence type="predicted"/>
<accession>A0A6G1GSC6</accession>
<feature type="region of interest" description="Disordered" evidence="1">
    <location>
        <begin position="174"/>
        <end position="351"/>
    </location>
</feature>
<reference evidence="2" key="1">
    <citation type="journal article" date="2020" name="Stud. Mycol.">
        <title>101 Dothideomycetes genomes: a test case for predicting lifestyles and emergence of pathogens.</title>
        <authorList>
            <person name="Haridas S."/>
            <person name="Albert R."/>
            <person name="Binder M."/>
            <person name="Bloem J."/>
            <person name="Labutti K."/>
            <person name="Salamov A."/>
            <person name="Andreopoulos B."/>
            <person name="Baker S."/>
            <person name="Barry K."/>
            <person name="Bills G."/>
            <person name="Bluhm B."/>
            <person name="Cannon C."/>
            <person name="Castanera R."/>
            <person name="Culley D."/>
            <person name="Daum C."/>
            <person name="Ezra D."/>
            <person name="Gonzalez J."/>
            <person name="Henrissat B."/>
            <person name="Kuo A."/>
            <person name="Liang C."/>
            <person name="Lipzen A."/>
            <person name="Lutzoni F."/>
            <person name="Magnuson J."/>
            <person name="Mondo S."/>
            <person name="Nolan M."/>
            <person name="Ohm R."/>
            <person name="Pangilinan J."/>
            <person name="Park H.-J."/>
            <person name="Ramirez L."/>
            <person name="Alfaro M."/>
            <person name="Sun H."/>
            <person name="Tritt A."/>
            <person name="Yoshinaga Y."/>
            <person name="Zwiers L.-H."/>
            <person name="Turgeon B."/>
            <person name="Goodwin S."/>
            <person name="Spatafora J."/>
            <person name="Crous P."/>
            <person name="Grigoriev I."/>
        </authorList>
    </citation>
    <scope>NUCLEOTIDE SEQUENCE</scope>
    <source>
        <strain evidence="2">CBS 113979</strain>
    </source>
</reference>
<feature type="compositionally biased region" description="Polar residues" evidence="1">
    <location>
        <begin position="74"/>
        <end position="88"/>
    </location>
</feature>
<dbReference type="EMBL" id="ML977172">
    <property type="protein sequence ID" value="KAF1983886.1"/>
    <property type="molecule type" value="Genomic_DNA"/>
</dbReference>
<organism evidence="2 3">
    <name type="scientific">Aulographum hederae CBS 113979</name>
    <dbReference type="NCBI Taxonomy" id="1176131"/>
    <lineage>
        <taxon>Eukaryota</taxon>
        <taxon>Fungi</taxon>
        <taxon>Dikarya</taxon>
        <taxon>Ascomycota</taxon>
        <taxon>Pezizomycotina</taxon>
        <taxon>Dothideomycetes</taxon>
        <taxon>Pleosporomycetidae</taxon>
        <taxon>Aulographales</taxon>
        <taxon>Aulographaceae</taxon>
    </lineage>
</organism>
<feature type="compositionally biased region" description="Basic and acidic residues" evidence="1">
    <location>
        <begin position="221"/>
        <end position="234"/>
    </location>
</feature>
<feature type="compositionally biased region" description="Basic residues" evidence="1">
    <location>
        <begin position="241"/>
        <end position="259"/>
    </location>
</feature>
<dbReference type="AlphaFoldDB" id="A0A6G1GSC6"/>
<dbReference type="Proteomes" id="UP000800041">
    <property type="component" value="Unassembled WGS sequence"/>
</dbReference>
<feature type="compositionally biased region" description="Polar residues" evidence="1">
    <location>
        <begin position="45"/>
        <end position="59"/>
    </location>
</feature>
<evidence type="ECO:0000256" key="1">
    <source>
        <dbReference type="SAM" id="MobiDB-lite"/>
    </source>
</evidence>
<keyword evidence="3" id="KW-1185">Reference proteome</keyword>
<feature type="compositionally biased region" description="Polar residues" evidence="1">
    <location>
        <begin position="174"/>
        <end position="183"/>
    </location>
</feature>
<feature type="compositionally biased region" description="Basic and acidic residues" evidence="1">
    <location>
        <begin position="401"/>
        <end position="410"/>
    </location>
</feature>
<name>A0A6G1GSC6_9PEZI</name>
<sequence length="457" mass="49250">MMTPPADGSLMRPLDLIPPPNPFAKNGSLSATSHRPIERSPLRNVFTTSSNSLVGSPSQPFLDCGSRADGSPIIPSTPTSENTQLATPPSSPKSVEEIWDEGEQRARKRERGFVPSPLDLTLPIRPPCPRPGSSGTLMNLYSSYSRDSHNIPAGPLPSPLSDTSFDQTQALLQPLSRTSTEESIITIAKPQSCRRKPVMASTSNTRKAVSGEQQQRHQHHQDKNKDRSSNDAERPPQPPPHFHKPTGKRQPAKPPHHHPSSPPFFGLSIDSPSSSPSPAPRYPSSASAQSQSQSQTQTAATAGPTGYRTRPSTRARKPTFPPPSAQPMQLTLFPPSPPSSTRSASSAMSATTTTLIGDTSACYSLYSAGGRGGGVEKASRRLQEIGMSVHRSDGGGGLGETEPKSCFEWDRGEDEEEEGVLRNVFSRRSRESSRDERRGWGVVLRGPFGCGCAGRRK</sequence>
<protein>
    <submittedName>
        <fullName evidence="2">Uncharacterized protein</fullName>
    </submittedName>
</protein>
<evidence type="ECO:0000313" key="3">
    <source>
        <dbReference type="Proteomes" id="UP000800041"/>
    </source>
</evidence>
<feature type="compositionally biased region" description="Polar residues" evidence="1">
    <location>
        <begin position="200"/>
        <end position="213"/>
    </location>
</feature>
<feature type="compositionally biased region" description="Low complexity" evidence="1">
    <location>
        <begin position="282"/>
        <end position="305"/>
    </location>
</feature>